<organism evidence="2 3">
    <name type="scientific">Litoreibacter albidus</name>
    <dbReference type="NCBI Taxonomy" id="670155"/>
    <lineage>
        <taxon>Bacteria</taxon>
        <taxon>Pseudomonadati</taxon>
        <taxon>Pseudomonadota</taxon>
        <taxon>Alphaproteobacteria</taxon>
        <taxon>Rhodobacterales</taxon>
        <taxon>Roseobacteraceae</taxon>
        <taxon>Litoreibacter</taxon>
    </lineage>
</organism>
<proteinExistence type="predicted"/>
<feature type="transmembrane region" description="Helical" evidence="1">
    <location>
        <begin position="63"/>
        <end position="79"/>
    </location>
</feature>
<evidence type="ECO:0000313" key="2">
    <source>
        <dbReference type="EMBL" id="SDX37541.1"/>
    </source>
</evidence>
<keyword evidence="3" id="KW-1185">Reference proteome</keyword>
<evidence type="ECO:0000313" key="3">
    <source>
        <dbReference type="Proteomes" id="UP000199441"/>
    </source>
</evidence>
<dbReference type="STRING" id="670155.SAMN04488001_3071"/>
<protein>
    <recommendedName>
        <fullName evidence="4">DUF2484 family protein</fullName>
    </recommendedName>
</protein>
<keyword evidence="1" id="KW-0812">Transmembrane</keyword>
<feature type="transmembrane region" description="Helical" evidence="1">
    <location>
        <begin position="41"/>
        <end position="57"/>
    </location>
</feature>
<reference evidence="3" key="1">
    <citation type="submission" date="2016-10" db="EMBL/GenBank/DDBJ databases">
        <authorList>
            <person name="Varghese N."/>
            <person name="Submissions S."/>
        </authorList>
    </citation>
    <scope>NUCLEOTIDE SEQUENCE [LARGE SCALE GENOMIC DNA]</scope>
    <source>
        <strain evidence="3">DSM 26922</strain>
    </source>
</reference>
<name>A0A1H3B7C8_9RHOB</name>
<keyword evidence="1" id="KW-0472">Membrane</keyword>
<dbReference type="AlphaFoldDB" id="A0A1H3B7C8"/>
<evidence type="ECO:0008006" key="4">
    <source>
        <dbReference type="Google" id="ProtNLM"/>
    </source>
</evidence>
<dbReference type="Pfam" id="PF10658">
    <property type="entry name" value="DUF2484"/>
    <property type="match status" value="1"/>
</dbReference>
<accession>A0A1H3B7C8</accession>
<sequence length="96" mass="10444">MRNASRGGGHMSPSLIAAFVWVIAANVAAMLPSSDNLWRRAYVLIAIGVPLLGWVTYENGPWVGLIALAAGVSVLRWPVRYLGRWMRNKAVGEPAE</sequence>
<dbReference type="InterPro" id="IPR018919">
    <property type="entry name" value="DUF2484"/>
</dbReference>
<dbReference type="Proteomes" id="UP000199441">
    <property type="component" value="Unassembled WGS sequence"/>
</dbReference>
<feature type="transmembrane region" description="Helical" evidence="1">
    <location>
        <begin position="12"/>
        <end position="29"/>
    </location>
</feature>
<gene>
    <name evidence="2" type="ORF">SAMN04488001_3071</name>
</gene>
<keyword evidence="1" id="KW-1133">Transmembrane helix</keyword>
<dbReference type="EMBL" id="FNOI01000006">
    <property type="protein sequence ID" value="SDX37541.1"/>
    <property type="molecule type" value="Genomic_DNA"/>
</dbReference>
<evidence type="ECO:0000256" key="1">
    <source>
        <dbReference type="SAM" id="Phobius"/>
    </source>
</evidence>